<protein>
    <submittedName>
        <fullName evidence="1">Uncharacterized protein</fullName>
    </submittedName>
</protein>
<evidence type="ECO:0000313" key="1">
    <source>
        <dbReference type="EMBL" id="CAH2321818.1"/>
    </source>
</evidence>
<proteinExistence type="predicted"/>
<organism evidence="1 2">
    <name type="scientific">Pelobates cultripes</name>
    <name type="common">Western spadefoot toad</name>
    <dbReference type="NCBI Taxonomy" id="61616"/>
    <lineage>
        <taxon>Eukaryota</taxon>
        <taxon>Metazoa</taxon>
        <taxon>Chordata</taxon>
        <taxon>Craniata</taxon>
        <taxon>Vertebrata</taxon>
        <taxon>Euteleostomi</taxon>
        <taxon>Amphibia</taxon>
        <taxon>Batrachia</taxon>
        <taxon>Anura</taxon>
        <taxon>Pelobatoidea</taxon>
        <taxon>Pelobatidae</taxon>
        <taxon>Pelobates</taxon>
    </lineage>
</organism>
<dbReference type="AlphaFoldDB" id="A0AAD1TD98"/>
<dbReference type="EMBL" id="OW240922">
    <property type="protein sequence ID" value="CAH2321818.1"/>
    <property type="molecule type" value="Genomic_DNA"/>
</dbReference>
<gene>
    <name evidence="1" type="ORF">PECUL_23A016289</name>
</gene>
<reference evidence="1" key="1">
    <citation type="submission" date="2022-03" db="EMBL/GenBank/DDBJ databases">
        <authorList>
            <person name="Alioto T."/>
            <person name="Alioto T."/>
            <person name="Gomez Garrido J."/>
        </authorList>
    </citation>
    <scope>NUCLEOTIDE SEQUENCE</scope>
</reference>
<sequence>MVIPCQTHKYAPYFLPHLQRNKPLHSECDRQGFEIPTSYSLVSEGPTLKTRALAADIAVLELIRKDHLADWAAWGGFSAMADKGTGWDSPSLGID</sequence>
<keyword evidence="2" id="KW-1185">Reference proteome</keyword>
<accession>A0AAD1TD98</accession>
<evidence type="ECO:0000313" key="2">
    <source>
        <dbReference type="Proteomes" id="UP001295444"/>
    </source>
</evidence>
<name>A0AAD1TD98_PELCU</name>
<dbReference type="Proteomes" id="UP001295444">
    <property type="component" value="Chromosome 11"/>
</dbReference>